<evidence type="ECO:0000256" key="2">
    <source>
        <dbReference type="ARBA" id="ARBA00022448"/>
    </source>
</evidence>
<feature type="transmembrane region" description="Helical" evidence="7">
    <location>
        <begin position="7"/>
        <end position="28"/>
    </location>
</feature>
<accession>S5YUB0</accession>
<dbReference type="KEGG" id="pami:JCM7686_1730"/>
<keyword evidence="2 7" id="KW-0813">Transport</keyword>
<protein>
    <submittedName>
        <fullName evidence="9">Peptide/nickel transport system, permease protein</fullName>
    </submittedName>
</protein>
<evidence type="ECO:0000256" key="4">
    <source>
        <dbReference type="ARBA" id="ARBA00022692"/>
    </source>
</evidence>
<evidence type="ECO:0000256" key="5">
    <source>
        <dbReference type="ARBA" id="ARBA00022989"/>
    </source>
</evidence>
<name>S5YUB0_PARAH</name>
<feature type="transmembrane region" description="Helical" evidence="7">
    <location>
        <begin position="98"/>
        <end position="121"/>
    </location>
</feature>
<dbReference type="InterPro" id="IPR000515">
    <property type="entry name" value="MetI-like"/>
</dbReference>
<keyword evidence="10" id="KW-1185">Reference proteome</keyword>
<dbReference type="EMBL" id="CP006650">
    <property type="protein sequence ID" value="AGT08831.1"/>
    <property type="molecule type" value="Genomic_DNA"/>
</dbReference>
<feature type="transmembrane region" description="Helical" evidence="7">
    <location>
        <begin position="233"/>
        <end position="260"/>
    </location>
</feature>
<dbReference type="Pfam" id="PF00528">
    <property type="entry name" value="BPD_transp_1"/>
    <property type="match status" value="1"/>
</dbReference>
<feature type="transmembrane region" description="Helical" evidence="7">
    <location>
        <begin position="280"/>
        <end position="306"/>
    </location>
</feature>
<dbReference type="CDD" id="cd06261">
    <property type="entry name" value="TM_PBP2"/>
    <property type="match status" value="1"/>
</dbReference>
<dbReference type="Gene3D" id="1.10.3720.10">
    <property type="entry name" value="MetI-like"/>
    <property type="match status" value="1"/>
</dbReference>
<dbReference type="SUPFAM" id="SSF161098">
    <property type="entry name" value="MetI-like"/>
    <property type="match status" value="1"/>
</dbReference>
<comment type="similarity">
    <text evidence="7">Belongs to the binding-protein-dependent transport system permease family.</text>
</comment>
<dbReference type="HOGENOM" id="CLU_036879_0_1_5"/>
<dbReference type="STRING" id="1367847.JCM7686_1730"/>
<dbReference type="GO" id="GO:0071916">
    <property type="term" value="F:dipeptide transmembrane transporter activity"/>
    <property type="evidence" value="ECO:0007669"/>
    <property type="project" value="TreeGrafter"/>
</dbReference>
<evidence type="ECO:0000256" key="6">
    <source>
        <dbReference type="ARBA" id="ARBA00023136"/>
    </source>
</evidence>
<feature type="transmembrane region" description="Helical" evidence="7">
    <location>
        <begin position="133"/>
        <end position="155"/>
    </location>
</feature>
<dbReference type="RefSeq" id="WP_020950469.1">
    <property type="nucleotide sequence ID" value="NC_022041.1"/>
</dbReference>
<feature type="transmembrane region" description="Helical" evidence="7">
    <location>
        <begin position="175"/>
        <end position="196"/>
    </location>
</feature>
<evidence type="ECO:0000256" key="1">
    <source>
        <dbReference type="ARBA" id="ARBA00004651"/>
    </source>
</evidence>
<dbReference type="AlphaFoldDB" id="S5YUB0"/>
<evidence type="ECO:0000313" key="10">
    <source>
        <dbReference type="Proteomes" id="UP000015480"/>
    </source>
</evidence>
<dbReference type="PANTHER" id="PTHR43163:SF6">
    <property type="entry name" value="DIPEPTIDE TRANSPORT SYSTEM PERMEASE PROTEIN DPPB-RELATED"/>
    <property type="match status" value="1"/>
</dbReference>
<dbReference type="Pfam" id="PF19300">
    <property type="entry name" value="BPD_transp_1_N"/>
    <property type="match status" value="1"/>
</dbReference>
<organism evidence="9 10">
    <name type="scientific">Paracoccus aminophilus JCM 7686</name>
    <dbReference type="NCBI Taxonomy" id="1367847"/>
    <lineage>
        <taxon>Bacteria</taxon>
        <taxon>Pseudomonadati</taxon>
        <taxon>Pseudomonadota</taxon>
        <taxon>Alphaproteobacteria</taxon>
        <taxon>Rhodobacterales</taxon>
        <taxon>Paracoccaceae</taxon>
        <taxon>Paracoccus</taxon>
    </lineage>
</organism>
<feature type="domain" description="ABC transmembrane type-1" evidence="8">
    <location>
        <begin position="94"/>
        <end position="303"/>
    </location>
</feature>
<dbReference type="OrthoDB" id="9807402at2"/>
<dbReference type="PROSITE" id="PS50928">
    <property type="entry name" value="ABC_TM1"/>
    <property type="match status" value="1"/>
</dbReference>
<dbReference type="PANTHER" id="PTHR43163">
    <property type="entry name" value="DIPEPTIDE TRANSPORT SYSTEM PERMEASE PROTEIN DPPB-RELATED"/>
    <property type="match status" value="1"/>
</dbReference>
<dbReference type="PATRIC" id="fig|1367847.3.peg.1713"/>
<evidence type="ECO:0000256" key="7">
    <source>
        <dbReference type="RuleBase" id="RU363032"/>
    </source>
</evidence>
<keyword evidence="5 7" id="KW-1133">Transmembrane helix</keyword>
<dbReference type="GO" id="GO:0005886">
    <property type="term" value="C:plasma membrane"/>
    <property type="evidence" value="ECO:0007669"/>
    <property type="project" value="UniProtKB-SubCell"/>
</dbReference>
<dbReference type="InterPro" id="IPR045621">
    <property type="entry name" value="BPD_transp_1_N"/>
</dbReference>
<keyword evidence="6 7" id="KW-0472">Membrane</keyword>
<gene>
    <name evidence="9" type="ORF">JCM7686_1730</name>
</gene>
<sequence>MGFILKRLISALPVVPIVAVVIFLLIHAGGSDPARILAGDTATEASVEALRRHLALDRPLGEQFLAWLVQLGKGDLGTSIFYQRPVAEIILGRTGATAALALSAIFLSVLIGVPAGAYAAMRLGKPVDKAVTFFSALGFSMPIFLVAYSMVYLFSLKLGWLPAQGYAPPSNGLWAFVRSLALPALTLSIFNIALFARVSRATVSDMLKQDFIRTAAAKGASPRRILFVHAMRAAAVPIVTLIGTTFAGLIGGVVVTESLFNIPGLGRLVTEAILKRDFPIIQGLVLMTSVLYVMINLCIDLICAALDPRLAR</sequence>
<keyword evidence="4 7" id="KW-0812">Transmembrane</keyword>
<comment type="subcellular location">
    <subcellularLocation>
        <location evidence="1 7">Cell membrane</location>
        <topology evidence="1 7">Multi-pass membrane protein</topology>
    </subcellularLocation>
</comment>
<dbReference type="Proteomes" id="UP000015480">
    <property type="component" value="Chromosome"/>
</dbReference>
<dbReference type="eggNOG" id="COG0601">
    <property type="taxonomic scope" value="Bacteria"/>
</dbReference>
<evidence type="ECO:0000256" key="3">
    <source>
        <dbReference type="ARBA" id="ARBA00022475"/>
    </source>
</evidence>
<proteinExistence type="inferred from homology"/>
<evidence type="ECO:0000313" key="9">
    <source>
        <dbReference type="EMBL" id="AGT08831.1"/>
    </source>
</evidence>
<evidence type="ECO:0000259" key="8">
    <source>
        <dbReference type="PROSITE" id="PS50928"/>
    </source>
</evidence>
<dbReference type="InterPro" id="IPR035906">
    <property type="entry name" value="MetI-like_sf"/>
</dbReference>
<keyword evidence="3" id="KW-1003">Cell membrane</keyword>
<reference evidence="9 10" key="1">
    <citation type="journal article" date="2014" name="BMC Genomics">
        <title>Architecture and functions of a multipartite genome of the methylotrophic bacterium Paracoccus aminophilus JCM 7686, containing primary and secondary chromids.</title>
        <authorList>
            <person name="Dziewit L."/>
            <person name="Czarnecki J."/>
            <person name="Wibberg D."/>
            <person name="Radlinska M."/>
            <person name="Mrozek P."/>
            <person name="Szymczak M."/>
            <person name="Schluter A."/>
            <person name="Puhler A."/>
            <person name="Bartosik D."/>
        </authorList>
    </citation>
    <scope>NUCLEOTIDE SEQUENCE [LARGE SCALE GENOMIC DNA]</scope>
    <source>
        <strain evidence="9">JCM 7686</strain>
    </source>
</reference>